<protein>
    <submittedName>
        <fullName evidence="5">PNPLA domain-containing protein</fullName>
    </submittedName>
</protein>
<dbReference type="Gene3D" id="3.40.1090.10">
    <property type="entry name" value="Cytosolic phospholipase A2 catalytic domain"/>
    <property type="match status" value="2"/>
</dbReference>
<dbReference type="GO" id="GO:0055088">
    <property type="term" value="P:lipid homeostasis"/>
    <property type="evidence" value="ECO:0007669"/>
    <property type="project" value="TreeGrafter"/>
</dbReference>
<evidence type="ECO:0000313" key="4">
    <source>
        <dbReference type="Proteomes" id="UP000887560"/>
    </source>
</evidence>
<reference evidence="5" key="1">
    <citation type="submission" date="2022-11" db="UniProtKB">
        <authorList>
            <consortium name="WormBaseParasite"/>
        </authorList>
    </citation>
    <scope>IDENTIFICATION</scope>
</reference>
<dbReference type="GO" id="GO:0016020">
    <property type="term" value="C:membrane"/>
    <property type="evidence" value="ECO:0007669"/>
    <property type="project" value="TreeGrafter"/>
</dbReference>
<dbReference type="GO" id="GO:0005811">
    <property type="term" value="C:lipid droplet"/>
    <property type="evidence" value="ECO:0007669"/>
    <property type="project" value="TreeGrafter"/>
</dbReference>
<dbReference type="InterPro" id="IPR033562">
    <property type="entry name" value="PLPL"/>
</dbReference>
<dbReference type="WBParaSite" id="scf7180000418714.g2793">
    <property type="protein sequence ID" value="scf7180000418714.g2793"/>
    <property type="gene ID" value="scf7180000418714.g2793"/>
</dbReference>
<dbReference type="PANTHER" id="PTHR12406:SF41">
    <property type="entry name" value="BRUMMER, ISOFORM B-RELATED"/>
    <property type="match status" value="1"/>
</dbReference>
<evidence type="ECO:0000256" key="1">
    <source>
        <dbReference type="ARBA" id="ARBA00023098"/>
    </source>
</evidence>
<name>A0A915NHG2_9BILA</name>
<evidence type="ECO:0000259" key="3">
    <source>
        <dbReference type="PROSITE" id="PS51635"/>
    </source>
</evidence>
<dbReference type="PANTHER" id="PTHR12406">
    <property type="entry name" value="CALCIUM-INDEPENDENT PHOSPHOLIPASE A2 IPLA2 -RELATED"/>
    <property type="match status" value="1"/>
</dbReference>
<dbReference type="SUPFAM" id="SSF52151">
    <property type="entry name" value="FabD/lysophospholipase-like"/>
    <property type="match status" value="1"/>
</dbReference>
<feature type="active site" description="Nucleophile" evidence="2">
    <location>
        <position position="51"/>
    </location>
</feature>
<feature type="short sequence motif" description="GXSXG" evidence="2">
    <location>
        <begin position="49"/>
        <end position="53"/>
    </location>
</feature>
<keyword evidence="2" id="KW-0378">Hydrolase</keyword>
<dbReference type="InterPro" id="IPR002641">
    <property type="entry name" value="PNPLA_dom"/>
</dbReference>
<organism evidence="4 5">
    <name type="scientific">Meloidogyne floridensis</name>
    <dbReference type="NCBI Taxonomy" id="298350"/>
    <lineage>
        <taxon>Eukaryota</taxon>
        <taxon>Metazoa</taxon>
        <taxon>Ecdysozoa</taxon>
        <taxon>Nematoda</taxon>
        <taxon>Chromadorea</taxon>
        <taxon>Rhabditida</taxon>
        <taxon>Tylenchina</taxon>
        <taxon>Tylenchomorpha</taxon>
        <taxon>Tylenchoidea</taxon>
        <taxon>Meloidogynidae</taxon>
        <taxon>Meloidogyninae</taxon>
        <taxon>Meloidogyne</taxon>
    </lineage>
</organism>
<dbReference type="GO" id="GO:0005737">
    <property type="term" value="C:cytoplasm"/>
    <property type="evidence" value="ECO:0007669"/>
    <property type="project" value="TreeGrafter"/>
</dbReference>
<dbReference type="AlphaFoldDB" id="A0A915NHG2"/>
<dbReference type="Proteomes" id="UP000887560">
    <property type="component" value="Unplaced"/>
</dbReference>
<dbReference type="InterPro" id="IPR016035">
    <property type="entry name" value="Acyl_Trfase/lysoPLipase"/>
</dbReference>
<sequence>MSPVHSPILNLTQMQLSFAGCGFLCIYHAGVCAAIKEYAPQLTLNRIKGASAGAIAAAGLVCNVCMSHATSTILQIVTEARAGSLLALSPNFDVLALVRQGLEQTLPENAHILCTGRLFISATRARDYKNALISEFVSREELIEALLCSCFIPFYCGRTPPTYRGEQYIDGAFSDNQPGNMFGFDIAGTSVQFTTQNLFRSIVILFPPAPEVCSRICRQGFEDALHLVPCIECLTVQSNAIPVPSTPTQNIITKKSLPIPTTEPFLKSNRIRILQKQRANSASPVNRRRLNGCELCLGPLGRIASSSFSSIPLPSVVQKTLTDMETRSAAGLLSWLRRWRLIRWWLRLILPPIMLPFELMQFALRKLRARIKKSILAPTEAILLRFQHLIDFILQQIENKYIAPSAVIAVGSPSLIQITESQKINEIKNERKKSLASLQRKISASIEPLDLAIDNYKNVERGNKNVIEEDETEKGARNVLQKLVNCEEEDAILQFTFREDETNEACLIILWSEHAIRHTFWAQTTLRQLPLSNPISE</sequence>
<dbReference type="Pfam" id="PF01734">
    <property type="entry name" value="Patatin"/>
    <property type="match status" value="1"/>
</dbReference>
<proteinExistence type="predicted"/>
<dbReference type="GO" id="GO:0004806">
    <property type="term" value="F:triacylglycerol lipase activity"/>
    <property type="evidence" value="ECO:0007669"/>
    <property type="project" value="TreeGrafter"/>
</dbReference>
<keyword evidence="2" id="KW-0442">Lipid degradation</keyword>
<evidence type="ECO:0000313" key="5">
    <source>
        <dbReference type="WBParaSite" id="scf7180000418714.g2793"/>
    </source>
</evidence>
<feature type="short sequence motif" description="DGA/G" evidence="2">
    <location>
        <begin position="170"/>
        <end position="172"/>
    </location>
</feature>
<dbReference type="PROSITE" id="PS51635">
    <property type="entry name" value="PNPLA"/>
    <property type="match status" value="1"/>
</dbReference>
<keyword evidence="1 2" id="KW-0443">Lipid metabolism</keyword>
<comment type="caution">
    <text evidence="2">Lacks conserved residue(s) required for the propagation of feature annotation.</text>
</comment>
<feature type="active site" description="Proton acceptor" evidence="2">
    <location>
        <position position="170"/>
    </location>
</feature>
<dbReference type="GO" id="GO:0019433">
    <property type="term" value="P:triglyceride catabolic process"/>
    <property type="evidence" value="ECO:0007669"/>
    <property type="project" value="TreeGrafter"/>
</dbReference>
<evidence type="ECO:0000256" key="2">
    <source>
        <dbReference type="PROSITE-ProRule" id="PRU01161"/>
    </source>
</evidence>
<keyword evidence="4" id="KW-1185">Reference proteome</keyword>
<accession>A0A915NHG2</accession>
<feature type="domain" description="PNPLA" evidence="3">
    <location>
        <begin position="16"/>
        <end position="183"/>
    </location>
</feature>